<reference evidence="7" key="2">
    <citation type="submission" date="2023-06" db="EMBL/GenBank/DDBJ databases">
        <authorList>
            <consortium name="Lawrence Berkeley National Laboratory"/>
            <person name="Haridas S."/>
            <person name="Hensen N."/>
            <person name="Bonometti L."/>
            <person name="Westerberg I."/>
            <person name="Brannstrom I.O."/>
            <person name="Guillou S."/>
            <person name="Cros-Aarteil S."/>
            <person name="Calhoun S."/>
            <person name="Kuo A."/>
            <person name="Mondo S."/>
            <person name="Pangilinan J."/>
            <person name="Riley R."/>
            <person name="Labutti K."/>
            <person name="Andreopoulos B."/>
            <person name="Lipzen A."/>
            <person name="Chen C."/>
            <person name="Yanf M."/>
            <person name="Daum C."/>
            <person name="Ng V."/>
            <person name="Clum A."/>
            <person name="Steindorff A."/>
            <person name="Ohm R."/>
            <person name="Martin F."/>
            <person name="Silar P."/>
            <person name="Natvig D."/>
            <person name="Lalanne C."/>
            <person name="Gautier V."/>
            <person name="Ament-Velasquez S.L."/>
            <person name="Kruys A."/>
            <person name="Hutchinson M.I."/>
            <person name="Powell A.J."/>
            <person name="Barry K."/>
            <person name="Miller A.N."/>
            <person name="Grigoriev I.V."/>
            <person name="Debuchy R."/>
            <person name="Gladieux P."/>
            <person name="Thoren M.H."/>
            <person name="Johannesson H."/>
        </authorList>
    </citation>
    <scope>NUCLEOTIDE SEQUENCE</scope>
    <source>
        <strain evidence="7">CBS 955.72</strain>
    </source>
</reference>
<feature type="compositionally biased region" description="Basic and acidic residues" evidence="5">
    <location>
        <begin position="149"/>
        <end position="161"/>
    </location>
</feature>
<keyword evidence="8" id="KW-1185">Reference proteome</keyword>
<keyword evidence="2" id="KW-0677">Repeat</keyword>
<keyword evidence="6" id="KW-0812">Transmembrane</keyword>
<protein>
    <recommendedName>
        <fullName evidence="1">protein S-acyltransferase</fullName>
        <ecNumber evidence="1">2.3.1.225</ecNumber>
    </recommendedName>
</protein>
<dbReference type="AlphaFoldDB" id="A0AAJ0MB99"/>
<dbReference type="PROSITE" id="PS50088">
    <property type="entry name" value="ANK_REPEAT"/>
    <property type="match status" value="2"/>
</dbReference>
<sequence length="554" mass="61017">MSGTRTTIPISTALSPSEPPSATSQSAAPINLVSETPLLTDTEKGIPQKPLSSVIGGEEWYFWSQTETENHSRIATVFFVIADDIRVLFRLYSAPAALALVLFGRKSIWKTQARVLGSRFKRPRRGGSGDDPGDDPHDSDGSDGVGDPGGDKRVRGGELRERRPRVCRGDPAAEEYTKMVEGESTRIGVSGSIIASVATAALAFGSLSQTHWVARAAWTYSLAAALMAVYCANNLCWKTGYLLLGNRLRAWISGHRHTWYYYLQILNVAAGNGDGRKRQVNALLDSLVPSPASALTVSAPSVLLSSSLLFLFIGFGIFFGFTWERVLDDLAGSDDSRNVFISYIVGLGFCFLFYAASDTTSHDKTASTTIRGTVGRSLQRFDGGDRGGKLHPPGSGPEQDMLERRQHHEVIRQLLERQSNILKHMLDKQDMMELANLEPDFRDSSGQTPLHWAAERGMKFMVLRLLRTVIDISTEDKEGRTPLMVAAANGHVEVVRELLYENRRRVPGRPLNEEDLGVQDKQMRAARDVANNMGLGKIADLIGEEIRTLWELRG</sequence>
<feature type="transmembrane region" description="Helical" evidence="6">
    <location>
        <begin position="302"/>
        <end position="320"/>
    </location>
</feature>
<feature type="transmembrane region" description="Helical" evidence="6">
    <location>
        <begin position="187"/>
        <end position="205"/>
    </location>
</feature>
<keyword evidence="6" id="KW-1133">Transmembrane helix</keyword>
<feature type="transmembrane region" description="Helical" evidence="6">
    <location>
        <begin position="217"/>
        <end position="237"/>
    </location>
</feature>
<evidence type="ECO:0000313" key="8">
    <source>
        <dbReference type="Proteomes" id="UP001275084"/>
    </source>
</evidence>
<comment type="caution">
    <text evidence="7">The sequence shown here is derived from an EMBL/GenBank/DDBJ whole genome shotgun (WGS) entry which is preliminary data.</text>
</comment>
<feature type="transmembrane region" description="Helical" evidence="6">
    <location>
        <begin position="87"/>
        <end position="104"/>
    </location>
</feature>
<keyword evidence="6" id="KW-0472">Membrane</keyword>
<dbReference type="Pfam" id="PF12796">
    <property type="entry name" value="Ank_2"/>
    <property type="match status" value="1"/>
</dbReference>
<gene>
    <name evidence="7" type="ORF">B0T25DRAFT_485306</name>
</gene>
<organism evidence="7 8">
    <name type="scientific">Lasiosphaeria hispida</name>
    <dbReference type="NCBI Taxonomy" id="260671"/>
    <lineage>
        <taxon>Eukaryota</taxon>
        <taxon>Fungi</taxon>
        <taxon>Dikarya</taxon>
        <taxon>Ascomycota</taxon>
        <taxon>Pezizomycotina</taxon>
        <taxon>Sordariomycetes</taxon>
        <taxon>Sordariomycetidae</taxon>
        <taxon>Sordariales</taxon>
        <taxon>Lasiosphaeriaceae</taxon>
        <taxon>Lasiosphaeria</taxon>
    </lineage>
</organism>
<feature type="repeat" description="ANK" evidence="4">
    <location>
        <begin position="478"/>
        <end position="499"/>
    </location>
</feature>
<evidence type="ECO:0000256" key="4">
    <source>
        <dbReference type="PROSITE-ProRule" id="PRU00023"/>
    </source>
</evidence>
<dbReference type="SMART" id="SM00248">
    <property type="entry name" value="ANK"/>
    <property type="match status" value="2"/>
</dbReference>
<feature type="region of interest" description="Disordered" evidence="5">
    <location>
        <begin position="1"/>
        <end position="27"/>
    </location>
</feature>
<evidence type="ECO:0000256" key="5">
    <source>
        <dbReference type="SAM" id="MobiDB-lite"/>
    </source>
</evidence>
<feature type="region of interest" description="Disordered" evidence="5">
    <location>
        <begin position="377"/>
        <end position="400"/>
    </location>
</feature>
<dbReference type="EC" id="2.3.1.225" evidence="1"/>
<evidence type="ECO:0000256" key="1">
    <source>
        <dbReference type="ARBA" id="ARBA00012210"/>
    </source>
</evidence>
<evidence type="ECO:0000313" key="7">
    <source>
        <dbReference type="EMBL" id="KAK3347103.1"/>
    </source>
</evidence>
<dbReference type="PANTHER" id="PTHR24161:SF85">
    <property type="entry name" value="PALMITOYLTRANSFERASE HIP14"/>
    <property type="match status" value="1"/>
</dbReference>
<dbReference type="PROSITE" id="PS50297">
    <property type="entry name" value="ANK_REP_REGION"/>
    <property type="match status" value="2"/>
</dbReference>
<keyword evidence="3 4" id="KW-0040">ANK repeat</keyword>
<name>A0AAJ0MB99_9PEZI</name>
<feature type="transmembrane region" description="Helical" evidence="6">
    <location>
        <begin position="340"/>
        <end position="357"/>
    </location>
</feature>
<dbReference type="InterPro" id="IPR036770">
    <property type="entry name" value="Ankyrin_rpt-contain_sf"/>
</dbReference>
<dbReference type="InterPro" id="IPR002110">
    <property type="entry name" value="Ankyrin_rpt"/>
</dbReference>
<dbReference type="SUPFAM" id="SSF48403">
    <property type="entry name" value="Ankyrin repeat"/>
    <property type="match status" value="1"/>
</dbReference>
<evidence type="ECO:0000256" key="3">
    <source>
        <dbReference type="ARBA" id="ARBA00023043"/>
    </source>
</evidence>
<feature type="repeat" description="ANK" evidence="4">
    <location>
        <begin position="445"/>
        <end position="477"/>
    </location>
</feature>
<feature type="region of interest" description="Disordered" evidence="5">
    <location>
        <begin position="120"/>
        <end position="164"/>
    </location>
</feature>
<dbReference type="EMBL" id="JAUIQD010000006">
    <property type="protein sequence ID" value="KAK3347103.1"/>
    <property type="molecule type" value="Genomic_DNA"/>
</dbReference>
<evidence type="ECO:0000256" key="6">
    <source>
        <dbReference type="SAM" id="Phobius"/>
    </source>
</evidence>
<reference evidence="7" key="1">
    <citation type="journal article" date="2023" name="Mol. Phylogenet. Evol.">
        <title>Genome-scale phylogeny and comparative genomics of the fungal order Sordariales.</title>
        <authorList>
            <person name="Hensen N."/>
            <person name="Bonometti L."/>
            <person name="Westerberg I."/>
            <person name="Brannstrom I.O."/>
            <person name="Guillou S."/>
            <person name="Cros-Aarteil S."/>
            <person name="Calhoun S."/>
            <person name="Haridas S."/>
            <person name="Kuo A."/>
            <person name="Mondo S."/>
            <person name="Pangilinan J."/>
            <person name="Riley R."/>
            <person name="LaButti K."/>
            <person name="Andreopoulos B."/>
            <person name="Lipzen A."/>
            <person name="Chen C."/>
            <person name="Yan M."/>
            <person name="Daum C."/>
            <person name="Ng V."/>
            <person name="Clum A."/>
            <person name="Steindorff A."/>
            <person name="Ohm R.A."/>
            <person name="Martin F."/>
            <person name="Silar P."/>
            <person name="Natvig D.O."/>
            <person name="Lalanne C."/>
            <person name="Gautier V."/>
            <person name="Ament-Velasquez S.L."/>
            <person name="Kruys A."/>
            <person name="Hutchinson M.I."/>
            <person name="Powell A.J."/>
            <person name="Barry K."/>
            <person name="Miller A.N."/>
            <person name="Grigoriev I.V."/>
            <person name="Debuchy R."/>
            <person name="Gladieux P."/>
            <person name="Hiltunen Thoren M."/>
            <person name="Johannesson H."/>
        </authorList>
    </citation>
    <scope>NUCLEOTIDE SEQUENCE</scope>
    <source>
        <strain evidence="7">CBS 955.72</strain>
    </source>
</reference>
<accession>A0AAJ0MB99</accession>
<dbReference type="Gene3D" id="1.25.40.20">
    <property type="entry name" value="Ankyrin repeat-containing domain"/>
    <property type="match status" value="1"/>
</dbReference>
<dbReference type="PANTHER" id="PTHR24161">
    <property type="entry name" value="ANK_REP_REGION DOMAIN-CONTAINING PROTEIN-RELATED"/>
    <property type="match status" value="1"/>
</dbReference>
<dbReference type="GO" id="GO:0019706">
    <property type="term" value="F:protein-cysteine S-palmitoyltransferase activity"/>
    <property type="evidence" value="ECO:0007669"/>
    <property type="project" value="UniProtKB-EC"/>
</dbReference>
<dbReference type="Proteomes" id="UP001275084">
    <property type="component" value="Unassembled WGS sequence"/>
</dbReference>
<evidence type="ECO:0000256" key="2">
    <source>
        <dbReference type="ARBA" id="ARBA00022737"/>
    </source>
</evidence>
<proteinExistence type="predicted"/>